<dbReference type="GO" id="GO:0016757">
    <property type="term" value="F:glycosyltransferase activity"/>
    <property type="evidence" value="ECO:0007669"/>
    <property type="project" value="InterPro"/>
</dbReference>
<dbReference type="InterPro" id="IPR001296">
    <property type="entry name" value="Glyco_trans_1"/>
</dbReference>
<reference evidence="3" key="1">
    <citation type="submission" date="2022-01" db="EMBL/GenBank/DDBJ databases">
        <title>Draft genome of Methanogenium marinum DSM 15558.</title>
        <authorList>
            <person name="Chen S.-C."/>
            <person name="You Y.-T."/>
        </authorList>
    </citation>
    <scope>NUCLEOTIDE SEQUENCE</scope>
    <source>
        <strain evidence="3">DSM 15558</strain>
    </source>
</reference>
<evidence type="ECO:0000313" key="3">
    <source>
        <dbReference type="EMBL" id="MDE4907278.1"/>
    </source>
</evidence>
<dbReference type="PANTHER" id="PTHR46401:SF2">
    <property type="entry name" value="GLYCOSYLTRANSFERASE WBBK-RELATED"/>
    <property type="match status" value="1"/>
</dbReference>
<dbReference type="Gene3D" id="3.40.50.2000">
    <property type="entry name" value="Glycogen Phosphorylase B"/>
    <property type="match status" value="2"/>
</dbReference>
<sequence length="323" mass="37007">MKEVGVIFDKSGKGGGIYNQSVFDGIEDCFNVEMHEIIRPQKNKFYNFSKLYYNLSKIKGEKFVWIRTLNSVLTLPFDNTHGKNIAIIHHIDNSLKPVPTKILSDVIDKVLIHNLSSVDTIVVVSQYWKQYFERLGFKSIKVIYNPFILEEFKFSDNSIDAFKEKYHLSEKPIIYLGNCQKAKGVIEAYDALKEFDAYFVTSGAKDVNLPVIHLNVDYNEYLKLLRSSSVAVTMSKFNEGWCRTAHEAMICKTPVVGSGKGGMEELLTGGKQIICHDFSKLRECVEYAMDNSKLGEIGYEFATQECFTLDFFKNQWVKLIDEQ</sequence>
<dbReference type="RefSeq" id="WP_274923938.1">
    <property type="nucleotide sequence ID" value="NZ_JAKELO010000002.1"/>
</dbReference>
<keyword evidence="4" id="KW-1185">Reference proteome</keyword>
<keyword evidence="1" id="KW-0808">Transferase</keyword>
<evidence type="ECO:0000313" key="4">
    <source>
        <dbReference type="Proteomes" id="UP001143747"/>
    </source>
</evidence>
<name>A0A9Q4KMP8_9EURY</name>
<protein>
    <recommendedName>
        <fullName evidence="2">Glycosyl transferase family 1 domain-containing protein</fullName>
    </recommendedName>
</protein>
<gene>
    <name evidence="3" type="ORF">L0665_01385</name>
</gene>
<dbReference type="SUPFAM" id="SSF53756">
    <property type="entry name" value="UDP-Glycosyltransferase/glycogen phosphorylase"/>
    <property type="match status" value="1"/>
</dbReference>
<accession>A0A9Q4KMP8</accession>
<dbReference type="AlphaFoldDB" id="A0A9Q4KMP8"/>
<dbReference type="Proteomes" id="UP001143747">
    <property type="component" value="Unassembled WGS sequence"/>
</dbReference>
<evidence type="ECO:0000256" key="1">
    <source>
        <dbReference type="ARBA" id="ARBA00022679"/>
    </source>
</evidence>
<dbReference type="PANTHER" id="PTHR46401">
    <property type="entry name" value="GLYCOSYLTRANSFERASE WBBK-RELATED"/>
    <property type="match status" value="1"/>
</dbReference>
<evidence type="ECO:0000259" key="2">
    <source>
        <dbReference type="Pfam" id="PF00534"/>
    </source>
</evidence>
<dbReference type="EMBL" id="JAKELO010000002">
    <property type="protein sequence ID" value="MDE4907278.1"/>
    <property type="molecule type" value="Genomic_DNA"/>
</dbReference>
<organism evidence="3 4">
    <name type="scientific">Methanogenium marinum</name>
    <dbReference type="NCBI Taxonomy" id="348610"/>
    <lineage>
        <taxon>Archaea</taxon>
        <taxon>Methanobacteriati</taxon>
        <taxon>Methanobacteriota</taxon>
        <taxon>Stenosarchaea group</taxon>
        <taxon>Methanomicrobia</taxon>
        <taxon>Methanomicrobiales</taxon>
        <taxon>Methanomicrobiaceae</taxon>
        <taxon>Methanogenium</taxon>
    </lineage>
</organism>
<comment type="caution">
    <text evidence="3">The sequence shown here is derived from an EMBL/GenBank/DDBJ whole genome shotgun (WGS) entry which is preliminary data.</text>
</comment>
<dbReference type="Pfam" id="PF00534">
    <property type="entry name" value="Glycos_transf_1"/>
    <property type="match status" value="1"/>
</dbReference>
<proteinExistence type="predicted"/>
<feature type="domain" description="Glycosyl transferase family 1" evidence="2">
    <location>
        <begin position="212"/>
        <end position="289"/>
    </location>
</feature>